<dbReference type="Gene3D" id="3.40.50.2000">
    <property type="entry name" value="Glycogen Phosphorylase B"/>
    <property type="match status" value="2"/>
</dbReference>
<evidence type="ECO:0000313" key="3">
    <source>
        <dbReference type="EMBL" id="SKA81390.1"/>
    </source>
</evidence>
<organism evidence="3 4">
    <name type="scientific">Desulfobaculum bizertense DSM 18034</name>
    <dbReference type="NCBI Taxonomy" id="1121442"/>
    <lineage>
        <taxon>Bacteria</taxon>
        <taxon>Pseudomonadati</taxon>
        <taxon>Thermodesulfobacteriota</taxon>
        <taxon>Desulfovibrionia</taxon>
        <taxon>Desulfovibrionales</taxon>
        <taxon>Desulfovibrionaceae</taxon>
        <taxon>Desulfobaculum</taxon>
    </lineage>
</organism>
<dbReference type="SUPFAM" id="SSF53756">
    <property type="entry name" value="UDP-Glycosyltransferase/glycogen phosphorylase"/>
    <property type="match status" value="1"/>
</dbReference>
<dbReference type="EMBL" id="FUYA01000011">
    <property type="protein sequence ID" value="SKA81390.1"/>
    <property type="molecule type" value="Genomic_DNA"/>
</dbReference>
<protein>
    <submittedName>
        <fullName evidence="3">Heptosyltransferase-3</fullName>
    </submittedName>
</protein>
<evidence type="ECO:0000256" key="2">
    <source>
        <dbReference type="ARBA" id="ARBA00022679"/>
    </source>
</evidence>
<sequence length="369" mass="42177">MSNRTISLPPESVKKILVCQLRQIGDVILATPAIHLLKERYPQAEIHVLTMKINKTVLEHNPEISRLWLIDRNEHKNLLRQLSFYLTVARERFDIIVDFQQLPRMRNVVALSRFFKPSSGRQIRLTFTPPWYNKPFYTHWVDMESGYAAMSKASVLRPLGLAWDGECPKMFFTEQERQKARKELAALGVKDTHFLVTVDPTHRRKTRQWPAEHYGKLIRLASEADPRLRFLIFYGPGEEQDARAVKDAAQCDAAIFPETMYSLREMAALIEQAALHLGNCSAPRHMAVACGTPSFVVLGSTSQGWTFPSEDHIAYALKLDCQPCNENRCPRGDIACLRTLTAEKILPELQKHIDHIQRGASHAFSVHDI</sequence>
<dbReference type="PANTHER" id="PTHR30160">
    <property type="entry name" value="TETRAACYLDISACCHARIDE 4'-KINASE-RELATED"/>
    <property type="match status" value="1"/>
</dbReference>
<keyword evidence="4" id="KW-1185">Reference proteome</keyword>
<dbReference type="Proteomes" id="UP000189733">
    <property type="component" value="Unassembled WGS sequence"/>
</dbReference>
<dbReference type="InterPro" id="IPR002201">
    <property type="entry name" value="Glyco_trans_9"/>
</dbReference>
<keyword evidence="2 3" id="KW-0808">Transferase</keyword>
<accession>A0A1T4WVI9</accession>
<keyword evidence="1" id="KW-0328">Glycosyltransferase</keyword>
<gene>
    <name evidence="3" type="ORF">SAMN02745702_02706</name>
</gene>
<dbReference type="InterPro" id="IPR051199">
    <property type="entry name" value="LPS_LOS_Heptosyltrfase"/>
</dbReference>
<dbReference type="GO" id="GO:0009244">
    <property type="term" value="P:lipopolysaccharide core region biosynthetic process"/>
    <property type="evidence" value="ECO:0007669"/>
    <property type="project" value="TreeGrafter"/>
</dbReference>
<proteinExistence type="predicted"/>
<evidence type="ECO:0000313" key="4">
    <source>
        <dbReference type="Proteomes" id="UP000189733"/>
    </source>
</evidence>
<dbReference type="CDD" id="cd03789">
    <property type="entry name" value="GT9_LPS_heptosyltransferase"/>
    <property type="match status" value="1"/>
</dbReference>
<dbReference type="AlphaFoldDB" id="A0A1T4WVI9"/>
<dbReference type="GO" id="GO:0005829">
    <property type="term" value="C:cytosol"/>
    <property type="evidence" value="ECO:0007669"/>
    <property type="project" value="TreeGrafter"/>
</dbReference>
<dbReference type="Pfam" id="PF01075">
    <property type="entry name" value="Glyco_transf_9"/>
    <property type="match status" value="1"/>
</dbReference>
<dbReference type="STRING" id="1121442.SAMN02745702_02706"/>
<dbReference type="GO" id="GO:0008713">
    <property type="term" value="F:ADP-heptose-lipopolysaccharide heptosyltransferase activity"/>
    <property type="evidence" value="ECO:0007669"/>
    <property type="project" value="TreeGrafter"/>
</dbReference>
<dbReference type="PANTHER" id="PTHR30160:SF1">
    <property type="entry name" value="LIPOPOLYSACCHARIDE 1,2-N-ACETYLGLUCOSAMINETRANSFERASE-RELATED"/>
    <property type="match status" value="1"/>
</dbReference>
<evidence type="ECO:0000256" key="1">
    <source>
        <dbReference type="ARBA" id="ARBA00022676"/>
    </source>
</evidence>
<reference evidence="3 4" key="1">
    <citation type="submission" date="2017-02" db="EMBL/GenBank/DDBJ databases">
        <authorList>
            <person name="Peterson S.W."/>
        </authorList>
    </citation>
    <scope>NUCLEOTIDE SEQUENCE [LARGE SCALE GENOMIC DNA]</scope>
    <source>
        <strain evidence="3 4">DSM 18034</strain>
    </source>
</reference>
<dbReference type="RefSeq" id="WP_078685972.1">
    <property type="nucleotide sequence ID" value="NZ_FUYA01000011.1"/>
</dbReference>
<name>A0A1T4WVI9_9BACT</name>
<dbReference type="OrthoDB" id="9760688at2"/>